<evidence type="ECO:0000313" key="3">
    <source>
        <dbReference type="Proteomes" id="UP000006094"/>
    </source>
</evidence>
<dbReference type="PATRIC" id="fig|1128398.3.peg.2161"/>
<name>K0AZ75_GOTA9</name>
<protein>
    <submittedName>
        <fullName evidence="2">Glycoside hydrolase/deacetylase domain-containing protein</fullName>
    </submittedName>
</protein>
<dbReference type="PANTHER" id="PTHR34216:SF3">
    <property type="entry name" value="POLY-BETA-1,6-N-ACETYL-D-GLUCOSAMINE N-DEACETYLASE"/>
    <property type="match status" value="1"/>
</dbReference>
<dbReference type="InterPro" id="IPR011330">
    <property type="entry name" value="Glyco_hydro/deAcase_b/a-brl"/>
</dbReference>
<feature type="transmembrane region" description="Helical" evidence="1">
    <location>
        <begin position="12"/>
        <end position="31"/>
    </location>
</feature>
<dbReference type="STRING" id="1128398.Curi_c20940"/>
<keyword evidence="1" id="KW-0472">Membrane</keyword>
<dbReference type="GO" id="GO:0016787">
    <property type="term" value="F:hydrolase activity"/>
    <property type="evidence" value="ECO:0007669"/>
    <property type="project" value="UniProtKB-KW"/>
</dbReference>
<dbReference type="OrthoDB" id="5437800at2"/>
<evidence type="ECO:0000313" key="2">
    <source>
        <dbReference type="EMBL" id="AFS79098.1"/>
    </source>
</evidence>
<keyword evidence="1" id="KW-1133">Transmembrane helix</keyword>
<keyword evidence="2" id="KW-0378">Hydrolase</keyword>
<dbReference type="Proteomes" id="UP000006094">
    <property type="component" value="Chromosome"/>
</dbReference>
<dbReference type="eggNOG" id="COG0726">
    <property type="taxonomic scope" value="Bacteria"/>
</dbReference>
<accession>K0AZ75</accession>
<keyword evidence="1" id="KW-0812">Transmembrane</keyword>
<sequence>MKYLSTPKDRRKFIRSIIQAIVLLTVFWILINTIMNFKEYVHFDKNNVNITEKDKGFIALSYIAVDREGTSTMISKQRLDEHFAALDMNGYTTIKQKDIEDYYKRNKHLPEKSMFLMFEDGRMDTAIFAGDMLEKYNFIGTMLSYGDRFGQKDIKFLMPKDLKKLEKSTFWELGTNGYRLSFINVYDRYNNFLGELTYLEYATLSKYFGRNYNHYLMDFIRDEDKIPKETYEEMKKRISGDYLLMDEVYKKELSKLPGAYVLMHSNTGAFGSNEKVSKVNEEWINKLFIMNFNREGYSKNNKESSIYDLTRMQPQAYWYPNHLLMRIADDTGDKIKFVYGDLEKKKDWDIVKGVPEYRESTIALTSTPKGKGLIRLKQSKKYKDYKLATTMTGNKLGSQSIYLRADENLDKYVAVRIKNNFLYVDENGKTIYKLNLDRHDGVTPISVEEDEFVVLNEELKTYKKNTKSYKNPTKMEPQKEIDDKKVRTVAQGADEYIPPIDIHEKGERNLEIYLEGNEISINIDNKEAVSKLPLSENSAGYVYLESSWGEDGYSQRNTADDVYDGVFEDLIVTEISKGENVIYRNKLEGFEKIKHKASLRWNKVLNWFIRTL</sequence>
<dbReference type="EMBL" id="CP003326">
    <property type="protein sequence ID" value="AFS79098.1"/>
    <property type="molecule type" value="Genomic_DNA"/>
</dbReference>
<gene>
    <name evidence="2" type="ordered locus">Curi_c20940</name>
</gene>
<dbReference type="AlphaFoldDB" id="K0AZ75"/>
<dbReference type="RefSeq" id="WP_014968234.1">
    <property type="nucleotide sequence ID" value="NC_018664.1"/>
</dbReference>
<dbReference type="InterPro" id="IPR051398">
    <property type="entry name" value="Polysacch_Deacetylase"/>
</dbReference>
<dbReference type="KEGG" id="cad:Curi_c20940"/>
<evidence type="ECO:0000256" key="1">
    <source>
        <dbReference type="SAM" id="Phobius"/>
    </source>
</evidence>
<dbReference type="Gene3D" id="3.20.20.370">
    <property type="entry name" value="Glycoside hydrolase/deacetylase"/>
    <property type="match status" value="1"/>
</dbReference>
<organism evidence="2 3">
    <name type="scientific">Gottschalkia acidurici (strain ATCC 7906 / DSM 604 / BCRC 14475 / CIP 104303 / KCTC 5404 / NCIMB 10678 / 9a)</name>
    <name type="common">Clostridium acidurici</name>
    <dbReference type="NCBI Taxonomy" id="1128398"/>
    <lineage>
        <taxon>Bacteria</taxon>
        <taxon>Bacillati</taxon>
        <taxon>Bacillota</taxon>
        <taxon>Tissierellia</taxon>
        <taxon>Tissierellales</taxon>
        <taxon>Gottschalkiaceae</taxon>
        <taxon>Gottschalkia</taxon>
    </lineage>
</organism>
<keyword evidence="3" id="KW-1185">Reference proteome</keyword>
<dbReference type="GO" id="GO:0005975">
    <property type="term" value="P:carbohydrate metabolic process"/>
    <property type="evidence" value="ECO:0007669"/>
    <property type="project" value="InterPro"/>
</dbReference>
<dbReference type="HOGENOM" id="CLU_016092_0_0_9"/>
<proteinExistence type="predicted"/>
<reference evidence="2 3" key="1">
    <citation type="journal article" date="2012" name="PLoS ONE">
        <title>The purine-utilizing bacterium Clostridium acidurici 9a: a genome-guided metabolic reconsideration.</title>
        <authorList>
            <person name="Hartwich K."/>
            <person name="Poehlein A."/>
            <person name="Daniel R."/>
        </authorList>
    </citation>
    <scope>NUCLEOTIDE SEQUENCE [LARGE SCALE GENOMIC DNA]</scope>
    <source>
        <strain evidence="3">ATCC 7906 / DSM 604 / BCRC 14475 / CIP 104303 / KCTC 5404 / NCIMB 10678 / 9a</strain>
    </source>
</reference>
<dbReference type="PANTHER" id="PTHR34216">
    <property type="match status" value="1"/>
</dbReference>
<dbReference type="SUPFAM" id="SSF88713">
    <property type="entry name" value="Glycoside hydrolase/deacetylase"/>
    <property type="match status" value="1"/>
</dbReference>